<dbReference type="InterPro" id="IPR008847">
    <property type="entry name" value="Suf"/>
</dbReference>
<gene>
    <name evidence="6" type="ORF">B0F90DRAFT_1716130</name>
</gene>
<comment type="caution">
    <text evidence="6">The sequence shown here is derived from an EMBL/GenBank/DDBJ whole genome shotgun (WGS) entry which is preliminary data.</text>
</comment>
<protein>
    <recommendedName>
        <fullName evidence="3">mRNA 3'-end-processing protein RNA14</fullName>
    </recommendedName>
</protein>
<feature type="compositionally biased region" description="Low complexity" evidence="4">
    <location>
        <begin position="74"/>
        <end position="91"/>
    </location>
</feature>
<feature type="compositionally biased region" description="Polar residues" evidence="4">
    <location>
        <begin position="1"/>
        <end position="16"/>
    </location>
</feature>
<reference evidence="6" key="1">
    <citation type="journal article" date="2022" name="New Phytol.">
        <title>Evolutionary transition to the ectomycorrhizal habit in the genomes of a hyperdiverse lineage of mushroom-forming fungi.</title>
        <authorList>
            <person name="Looney B."/>
            <person name="Miyauchi S."/>
            <person name="Morin E."/>
            <person name="Drula E."/>
            <person name="Courty P.E."/>
            <person name="Kohler A."/>
            <person name="Kuo A."/>
            <person name="LaButti K."/>
            <person name="Pangilinan J."/>
            <person name="Lipzen A."/>
            <person name="Riley R."/>
            <person name="Andreopoulos W."/>
            <person name="He G."/>
            <person name="Johnson J."/>
            <person name="Nolan M."/>
            <person name="Tritt A."/>
            <person name="Barry K.W."/>
            <person name="Grigoriev I.V."/>
            <person name="Nagy L.G."/>
            <person name="Hibbett D."/>
            <person name="Henrissat B."/>
            <person name="Matheny P.B."/>
            <person name="Labbe J."/>
            <person name="Martin F.M."/>
        </authorList>
    </citation>
    <scope>NUCLEOTIDE SEQUENCE</scope>
    <source>
        <strain evidence="6">BPL690</strain>
    </source>
</reference>
<feature type="compositionally biased region" description="Basic and acidic residues" evidence="4">
    <location>
        <begin position="751"/>
        <end position="762"/>
    </location>
</feature>
<evidence type="ECO:0000259" key="5">
    <source>
        <dbReference type="Pfam" id="PF05843"/>
    </source>
</evidence>
<keyword evidence="1" id="KW-0677">Repeat</keyword>
<feature type="region of interest" description="Disordered" evidence="4">
    <location>
        <begin position="72"/>
        <end position="111"/>
    </location>
</feature>
<dbReference type="Pfam" id="PF05843">
    <property type="entry name" value="Suf"/>
    <property type="match status" value="1"/>
</dbReference>
<proteinExistence type="predicted"/>
<dbReference type="GO" id="GO:0180010">
    <property type="term" value="P:co-transcriptional mRNA 3'-end processing, cleavage and polyadenylation pathway"/>
    <property type="evidence" value="ECO:0007669"/>
    <property type="project" value="UniProtKB-UniRule"/>
</dbReference>
<keyword evidence="7" id="KW-1185">Reference proteome</keyword>
<keyword evidence="3" id="KW-0507">mRNA processing</keyword>
<dbReference type="SUPFAM" id="SSF48452">
    <property type="entry name" value="TPR-like"/>
    <property type="match status" value="2"/>
</dbReference>
<sequence length="896" mass="101416">MDGSLVSTQQSLQLPTSVGDINHDTVTSVSTQRVPDPATDSKPEESSSKPVLPTSEAVQSTADILQVLQKLQAQQSVTPPTPQSTSFTFTPKPEPLSTPVPPKEDPQPVATTIPEEPVSEWDTLRTSLRENPHDTEGWNKVVRLAEDSGDLERIKEAYESLLKMYPNTWSAQIAYLNHFLVPGRFKFAEDHLFTRFLRTSPAAELWKFYLTYIRRINVDPSTRDIVRKAYEFALNHVGQDKDSGEIWSDYIQFLRSGETNSTWEEQQKMDALRKVYHRAVQIPLENVETLWSELETFENNLNRITAKKFLTDLSPSYMQARTVLRQLQRHLGPLFPPPPPSSPSRPYLYLPTKPTFNAAERALVGAWKSYLRWEESNPLEIEEQDRNTFITRVQGVYRKAVIRMRFFGEIWYMAYVWTNSIGKTDEAINLLKAGIEANPMSFLLNFACAEALELQGNFEEVNKVFERFLEALRRDLDAHEARIAPSATSSTMSTGATEVPGSQGTEVILANASFTTQTDEKPLQSKELSEKRQEYGLAWTVYMRFARRAEGLKSARAVFAQARRDKWTPWEVYESAAIAEYHLTKDVRTPTRIFEKALETFSDEVDLVAHYLGFLLSINDENNARALFERVIGTFPSDRARPLWERWARHEYQYGDLAAAQKLEKRMAEAYPNDPPIKRFAQRHTYHSTDAIAARDLGVAIVRQSSGTTSSSSSSNSLGRTETQTSLLASGNTPQPTPTPTAPSTQHKRPPSPDHKRRDSDSHGPAQYKRARASSPPGRDRERWDGHGGGRKRYNSPTWDRERDRDVPPPRRAKDHEEEKVVSIPSVISWFIGTLPGPSAFDGPVFRTDDLMQVFRGAVIPSVTGRSRSPPPTPKAGKCYWLPSLYVDVGLIVCIV</sequence>
<dbReference type="GO" id="GO:0003729">
    <property type="term" value="F:mRNA binding"/>
    <property type="evidence" value="ECO:0007669"/>
    <property type="project" value="TreeGrafter"/>
</dbReference>
<dbReference type="GO" id="GO:0005634">
    <property type="term" value="C:nucleus"/>
    <property type="evidence" value="ECO:0007669"/>
    <property type="project" value="UniProtKB-SubCell"/>
</dbReference>
<feature type="compositionally biased region" description="Pro residues" evidence="4">
    <location>
        <begin position="92"/>
        <end position="101"/>
    </location>
</feature>
<feature type="compositionally biased region" description="Polar residues" evidence="4">
    <location>
        <begin position="24"/>
        <end position="33"/>
    </location>
</feature>
<organism evidence="6 7">
    <name type="scientific">Multifurca ochricompacta</name>
    <dbReference type="NCBI Taxonomy" id="376703"/>
    <lineage>
        <taxon>Eukaryota</taxon>
        <taxon>Fungi</taxon>
        <taxon>Dikarya</taxon>
        <taxon>Basidiomycota</taxon>
        <taxon>Agaricomycotina</taxon>
        <taxon>Agaricomycetes</taxon>
        <taxon>Russulales</taxon>
        <taxon>Russulaceae</taxon>
        <taxon>Multifurca</taxon>
    </lineage>
</organism>
<dbReference type="EMBL" id="WTXG01000012">
    <property type="protein sequence ID" value="KAI0301886.1"/>
    <property type="molecule type" value="Genomic_DNA"/>
</dbReference>
<keyword evidence="3" id="KW-0963">Cytoplasm</keyword>
<evidence type="ECO:0000256" key="4">
    <source>
        <dbReference type="SAM" id="MobiDB-lite"/>
    </source>
</evidence>
<dbReference type="InterPro" id="IPR045243">
    <property type="entry name" value="Rna14-like"/>
</dbReference>
<dbReference type="InterPro" id="IPR003107">
    <property type="entry name" value="HAT"/>
</dbReference>
<dbReference type="PANTHER" id="PTHR19980:SF0">
    <property type="entry name" value="CLEAVAGE STIMULATION FACTOR SUBUNIT 3"/>
    <property type="match status" value="1"/>
</dbReference>
<evidence type="ECO:0000313" key="6">
    <source>
        <dbReference type="EMBL" id="KAI0301886.1"/>
    </source>
</evidence>
<feature type="domain" description="Suppressor of forked" evidence="5">
    <location>
        <begin position="123"/>
        <end position="697"/>
    </location>
</feature>
<keyword evidence="2 3" id="KW-0539">Nucleus</keyword>
<evidence type="ECO:0000256" key="3">
    <source>
        <dbReference type="RuleBase" id="RU369035"/>
    </source>
</evidence>
<feature type="compositionally biased region" description="Low complexity" evidence="4">
    <location>
        <begin position="705"/>
        <end position="717"/>
    </location>
</feature>
<comment type="function">
    <text evidence="3">Component of the cleavage factor IA (CFIA) complex, which is involved in the endonucleolytic cleavage during polyadenylation-dependent pre-mRNA 3'-end formation.</text>
</comment>
<comment type="subcellular location">
    <subcellularLocation>
        <location evidence="3">Nucleus</location>
    </subcellularLocation>
    <subcellularLocation>
        <location evidence="3">Cytoplasm</location>
    </subcellularLocation>
    <text evidence="3">Nucleus and/or cytoplasm.</text>
</comment>
<dbReference type="InterPro" id="IPR011990">
    <property type="entry name" value="TPR-like_helical_dom_sf"/>
</dbReference>
<evidence type="ECO:0000256" key="1">
    <source>
        <dbReference type="ARBA" id="ARBA00022737"/>
    </source>
</evidence>
<dbReference type="GO" id="GO:0005737">
    <property type="term" value="C:cytoplasm"/>
    <property type="evidence" value="ECO:0007669"/>
    <property type="project" value="UniProtKB-SubCell"/>
</dbReference>
<evidence type="ECO:0000313" key="7">
    <source>
        <dbReference type="Proteomes" id="UP001203297"/>
    </source>
</evidence>
<feature type="compositionally biased region" description="Basic and acidic residues" evidence="4">
    <location>
        <begin position="799"/>
        <end position="819"/>
    </location>
</feature>
<feature type="compositionally biased region" description="Basic and acidic residues" evidence="4">
    <location>
        <begin position="778"/>
        <end position="788"/>
    </location>
</feature>
<dbReference type="Gene3D" id="1.25.40.1040">
    <property type="match status" value="1"/>
</dbReference>
<feature type="region of interest" description="Disordered" evidence="4">
    <location>
        <begin position="705"/>
        <end position="819"/>
    </location>
</feature>
<dbReference type="SMART" id="SM00386">
    <property type="entry name" value="HAT"/>
    <property type="match status" value="7"/>
</dbReference>
<accession>A0AAD4QLH7</accession>
<dbReference type="PANTHER" id="PTHR19980">
    <property type="entry name" value="RNA CLEAVAGE STIMULATION FACTOR"/>
    <property type="match status" value="1"/>
</dbReference>
<dbReference type="Proteomes" id="UP001203297">
    <property type="component" value="Unassembled WGS sequence"/>
</dbReference>
<feature type="compositionally biased region" description="Polar residues" evidence="4">
    <location>
        <begin position="718"/>
        <end position="732"/>
    </location>
</feature>
<feature type="region of interest" description="Disordered" evidence="4">
    <location>
        <begin position="1"/>
        <end position="58"/>
    </location>
</feature>
<dbReference type="AlphaFoldDB" id="A0AAD4QLH7"/>
<evidence type="ECO:0000256" key="2">
    <source>
        <dbReference type="ARBA" id="ARBA00023242"/>
    </source>
</evidence>
<name>A0AAD4QLH7_9AGAM</name>